<evidence type="ECO:0000313" key="2">
    <source>
        <dbReference type="EMBL" id="RCW19590.1"/>
    </source>
</evidence>
<name>A0A368UIN9_9BACT</name>
<keyword evidence="1" id="KW-1133">Transmembrane helix</keyword>
<keyword evidence="3" id="KW-1185">Reference proteome</keyword>
<dbReference type="Proteomes" id="UP000252733">
    <property type="component" value="Unassembled WGS sequence"/>
</dbReference>
<keyword evidence="1" id="KW-0812">Transmembrane</keyword>
<protein>
    <submittedName>
        <fullName evidence="2">Uncharacterized protein</fullName>
    </submittedName>
</protein>
<accession>A0A368UIN9</accession>
<feature type="transmembrane region" description="Helical" evidence="1">
    <location>
        <begin position="30"/>
        <end position="48"/>
    </location>
</feature>
<proteinExistence type="predicted"/>
<dbReference type="RefSeq" id="WP_220270851.1">
    <property type="nucleotide sequence ID" value="NZ_QPIZ01000085.1"/>
</dbReference>
<evidence type="ECO:0000313" key="3">
    <source>
        <dbReference type="Proteomes" id="UP000252733"/>
    </source>
</evidence>
<dbReference type="EMBL" id="QPIZ01000085">
    <property type="protein sequence ID" value="RCW19590.1"/>
    <property type="molecule type" value="Genomic_DNA"/>
</dbReference>
<keyword evidence="1" id="KW-0472">Membrane</keyword>
<sequence length="142" mass="16510">TQKPPILKINMIKVNFRKHSIINGNKIGKFYAIIILGFIIMIAIGIPIQKNIWNNYPKVQYQTEIKGEIYRIRNNRGVFGELKSGQKFFFTSTSNYNYKPSFISDFISRGDSILKPANSDSIFVFKDDEKFFFILGKSIEKR</sequence>
<organism evidence="2 3">
    <name type="scientific">Marinilabilia salmonicolor</name>
    <dbReference type="NCBI Taxonomy" id="989"/>
    <lineage>
        <taxon>Bacteria</taxon>
        <taxon>Pseudomonadati</taxon>
        <taxon>Bacteroidota</taxon>
        <taxon>Bacteroidia</taxon>
        <taxon>Marinilabiliales</taxon>
        <taxon>Marinilabiliaceae</taxon>
        <taxon>Marinilabilia</taxon>
    </lineage>
</organism>
<evidence type="ECO:0000256" key="1">
    <source>
        <dbReference type="SAM" id="Phobius"/>
    </source>
</evidence>
<gene>
    <name evidence="2" type="ORF">DFO77_1851</name>
</gene>
<dbReference type="AlphaFoldDB" id="A0A368UIN9"/>
<reference evidence="2 3" key="1">
    <citation type="submission" date="2018-07" db="EMBL/GenBank/DDBJ databases">
        <title>Freshwater and sediment microbial communities from various areas in North America, analyzing microbe dynamics in response to fracking.</title>
        <authorList>
            <person name="Lamendella R."/>
        </authorList>
    </citation>
    <scope>NUCLEOTIDE SEQUENCE [LARGE SCALE GENOMIC DNA]</scope>
    <source>
        <strain evidence="2 3">160A</strain>
    </source>
</reference>
<feature type="non-terminal residue" evidence="2">
    <location>
        <position position="1"/>
    </location>
</feature>
<comment type="caution">
    <text evidence="2">The sequence shown here is derived from an EMBL/GenBank/DDBJ whole genome shotgun (WGS) entry which is preliminary data.</text>
</comment>